<dbReference type="AlphaFoldDB" id="A0AA35SSX0"/>
<comment type="subcellular location">
    <subcellularLocation>
        <location evidence="1">Cell membrane</location>
        <topology evidence="1">Multi-pass membrane protein</topology>
    </subcellularLocation>
    <subcellularLocation>
        <location evidence="10">Membrane</location>
        <topology evidence="10">Multi-pass membrane protein</topology>
    </subcellularLocation>
</comment>
<protein>
    <recommendedName>
        <fullName evidence="3">Membrane protein insertase YidC</fullName>
    </recommendedName>
    <alternativeName>
        <fullName evidence="9">Foldase YidC</fullName>
    </alternativeName>
    <alternativeName>
        <fullName evidence="8">Membrane integrase YidC</fullName>
    </alternativeName>
</protein>
<evidence type="ECO:0000256" key="5">
    <source>
        <dbReference type="ARBA" id="ARBA00022475"/>
    </source>
</evidence>
<feature type="compositionally biased region" description="Polar residues" evidence="11">
    <location>
        <begin position="36"/>
        <end position="56"/>
    </location>
</feature>
<accession>A0AA35SSX0</accession>
<evidence type="ECO:0000256" key="4">
    <source>
        <dbReference type="ARBA" id="ARBA00022448"/>
    </source>
</evidence>
<dbReference type="Pfam" id="PF02096">
    <property type="entry name" value="60KD_IMP"/>
    <property type="match status" value="1"/>
</dbReference>
<keyword evidence="7" id="KW-0143">Chaperone</keyword>
<evidence type="ECO:0000259" key="13">
    <source>
        <dbReference type="Pfam" id="PF02096"/>
    </source>
</evidence>
<dbReference type="Proteomes" id="UP001174909">
    <property type="component" value="Unassembled WGS sequence"/>
</dbReference>
<evidence type="ECO:0000256" key="8">
    <source>
        <dbReference type="ARBA" id="ARBA00033245"/>
    </source>
</evidence>
<feature type="transmembrane region" description="Helical" evidence="12">
    <location>
        <begin position="6"/>
        <end position="24"/>
    </location>
</feature>
<dbReference type="EMBL" id="CASHTH010002771">
    <property type="protein sequence ID" value="CAI8035099.1"/>
    <property type="molecule type" value="Genomic_DNA"/>
</dbReference>
<keyword evidence="12" id="KW-1133">Transmembrane helix</keyword>
<feature type="region of interest" description="Disordered" evidence="11">
    <location>
        <begin position="31"/>
        <end position="81"/>
    </location>
</feature>
<evidence type="ECO:0000256" key="1">
    <source>
        <dbReference type="ARBA" id="ARBA00004651"/>
    </source>
</evidence>
<evidence type="ECO:0000313" key="16">
    <source>
        <dbReference type="Proteomes" id="UP001174909"/>
    </source>
</evidence>
<feature type="transmembrane region" description="Helical" evidence="12">
    <location>
        <begin position="387"/>
        <end position="410"/>
    </location>
</feature>
<dbReference type="NCBIfam" id="TIGR03593">
    <property type="entry name" value="yidC_nterm"/>
    <property type="match status" value="1"/>
</dbReference>
<keyword evidence="16" id="KW-1185">Reference proteome</keyword>
<dbReference type="GO" id="GO:0015031">
    <property type="term" value="P:protein transport"/>
    <property type="evidence" value="ECO:0007669"/>
    <property type="project" value="UniProtKB-KW"/>
</dbReference>
<dbReference type="CDD" id="cd19961">
    <property type="entry name" value="EcYidC-like_peri"/>
    <property type="match status" value="1"/>
</dbReference>
<evidence type="ECO:0000256" key="3">
    <source>
        <dbReference type="ARBA" id="ARBA00015325"/>
    </source>
</evidence>
<evidence type="ECO:0000256" key="2">
    <source>
        <dbReference type="ARBA" id="ARBA00010527"/>
    </source>
</evidence>
<comment type="caution">
    <text evidence="15">The sequence shown here is derived from an EMBL/GenBank/DDBJ whole genome shotgun (WGS) entry which is preliminary data.</text>
</comment>
<proteinExistence type="inferred from homology"/>
<feature type="non-terminal residue" evidence="15">
    <location>
        <position position="428"/>
    </location>
</feature>
<keyword evidence="10 12" id="KW-0812">Transmembrane</keyword>
<evidence type="ECO:0000256" key="12">
    <source>
        <dbReference type="SAM" id="Phobius"/>
    </source>
</evidence>
<evidence type="ECO:0000256" key="6">
    <source>
        <dbReference type="ARBA" id="ARBA00022927"/>
    </source>
</evidence>
<evidence type="ECO:0000256" key="9">
    <source>
        <dbReference type="ARBA" id="ARBA00033342"/>
    </source>
</evidence>
<reference evidence="15" key="1">
    <citation type="submission" date="2023-03" db="EMBL/GenBank/DDBJ databases">
        <authorList>
            <person name="Steffen K."/>
            <person name="Cardenas P."/>
        </authorList>
    </citation>
    <scope>NUCLEOTIDE SEQUENCE</scope>
</reference>
<feature type="domain" description="Membrane insertase YidC/Oxa/ALB C-terminal" evidence="13">
    <location>
        <begin position="391"/>
        <end position="427"/>
    </location>
</feature>
<dbReference type="InterPro" id="IPR028053">
    <property type="entry name" value="Membr_insert_YidC_N"/>
</dbReference>
<evidence type="ECO:0000256" key="11">
    <source>
        <dbReference type="SAM" id="MobiDB-lite"/>
    </source>
</evidence>
<sequence>MGVRYILALVLMIAVMIGWSLFFGKRFAPQPDEPATTGTPAASSPSETQSDATTHGTFDGADASVNPDLWTPVGESPGDGKVSVRTDNYTIVFNEKLAIAKKWQLNHFPDRTDADKNPLNLIPENALNCLALRFGNSQLQLDSLRARWKADKSEINITNRQEAVTLIFGTTIGEKLRVTKQFTFNPGNYFVDMTVTFQNVSDEPLLMGGTEPANGYQLQWGRGINADLLPHEKKSGKRGRRGSEGAKAYIGEGKPRRELKSEHASATVLWAGLDSQYFSALMIPDPQLAATYKFIETPQANVTTGITVTAPTETAALVLPSFYLTAQRKETHVFRLYVGPKDDTILKSIEAPNAPENPVRLSKIINFGFFWPLAWGMLWVFKGFHSVFGNYGVAIILLTALVKIVSYPFTHKAHKSMKEMQRLQPQLV</sequence>
<keyword evidence="12" id="KW-0472">Membrane</keyword>
<keyword evidence="4" id="KW-0813">Transport</keyword>
<dbReference type="Pfam" id="PF14849">
    <property type="entry name" value="YidC_periplas"/>
    <property type="match status" value="1"/>
</dbReference>
<feature type="domain" description="Membrane insertase YidC N-terminal" evidence="14">
    <location>
        <begin position="82"/>
        <end position="380"/>
    </location>
</feature>
<evidence type="ECO:0000256" key="10">
    <source>
        <dbReference type="RuleBase" id="RU003945"/>
    </source>
</evidence>
<dbReference type="InterPro" id="IPR038221">
    <property type="entry name" value="YidC_periplasmic_sf"/>
</dbReference>
<keyword evidence="5" id="KW-1003">Cell membrane</keyword>
<gene>
    <name evidence="15" type="ORF">GBAR_LOCUS19713</name>
</gene>
<organism evidence="15 16">
    <name type="scientific">Geodia barretti</name>
    <name type="common">Barrett's horny sponge</name>
    <dbReference type="NCBI Taxonomy" id="519541"/>
    <lineage>
        <taxon>Eukaryota</taxon>
        <taxon>Metazoa</taxon>
        <taxon>Porifera</taxon>
        <taxon>Demospongiae</taxon>
        <taxon>Heteroscleromorpha</taxon>
        <taxon>Tetractinellida</taxon>
        <taxon>Astrophorina</taxon>
        <taxon>Geodiidae</taxon>
        <taxon>Geodia</taxon>
    </lineage>
</organism>
<dbReference type="Gene3D" id="2.70.98.90">
    <property type="match status" value="1"/>
</dbReference>
<comment type="similarity">
    <text evidence="2">Belongs to the OXA1/ALB3/YidC family. Type 1 subfamily.</text>
</comment>
<evidence type="ECO:0000256" key="7">
    <source>
        <dbReference type="ARBA" id="ARBA00023186"/>
    </source>
</evidence>
<evidence type="ECO:0000259" key="14">
    <source>
        <dbReference type="Pfam" id="PF14849"/>
    </source>
</evidence>
<dbReference type="GO" id="GO:0005886">
    <property type="term" value="C:plasma membrane"/>
    <property type="evidence" value="ECO:0007669"/>
    <property type="project" value="UniProtKB-SubCell"/>
</dbReference>
<dbReference type="InterPro" id="IPR028055">
    <property type="entry name" value="YidC/Oxa/ALB_C"/>
</dbReference>
<keyword evidence="6" id="KW-0653">Protein transport</keyword>
<evidence type="ECO:0000313" key="15">
    <source>
        <dbReference type="EMBL" id="CAI8035099.1"/>
    </source>
</evidence>
<name>A0AA35SSX0_GEOBA</name>